<sequence length="116" mass="12547">MANLAIVLLSGQDNPSRASAGLHVAKRIYDARVENGIDAVEVFLFTEGLKVLGETDSDLRQLIQDLVDAGILVGGCTNQLNSWNLADQAKSAGVRAEFARDAFSRYARDGYTVLTF</sequence>
<dbReference type="AlphaFoldDB" id="A0A7Y0L8V8"/>
<dbReference type="RefSeq" id="WP_169102854.1">
    <property type="nucleotide sequence ID" value="NZ_JABBVZ010000131.1"/>
</dbReference>
<evidence type="ECO:0000313" key="1">
    <source>
        <dbReference type="EMBL" id="NMP24645.1"/>
    </source>
</evidence>
<dbReference type="Proteomes" id="UP000533476">
    <property type="component" value="Unassembled WGS sequence"/>
</dbReference>
<reference evidence="1 2" key="1">
    <citation type="submission" date="2020-04" db="EMBL/GenBank/DDBJ databases">
        <authorList>
            <person name="Zhang R."/>
            <person name="Schippers A."/>
        </authorList>
    </citation>
    <scope>NUCLEOTIDE SEQUENCE [LARGE SCALE GENOMIC DNA]</scope>
    <source>
        <strain evidence="1 2">DSM 109850</strain>
    </source>
</reference>
<evidence type="ECO:0008006" key="3">
    <source>
        <dbReference type="Google" id="ProtNLM"/>
    </source>
</evidence>
<evidence type="ECO:0000313" key="2">
    <source>
        <dbReference type="Proteomes" id="UP000533476"/>
    </source>
</evidence>
<comment type="caution">
    <text evidence="1">The sequence shown here is derived from an EMBL/GenBank/DDBJ whole genome shotgun (WGS) entry which is preliminary data.</text>
</comment>
<name>A0A7Y0L8V8_9FIRM</name>
<dbReference type="EMBL" id="JABBVZ010000131">
    <property type="protein sequence ID" value="NMP24645.1"/>
    <property type="molecule type" value="Genomic_DNA"/>
</dbReference>
<protein>
    <recommendedName>
        <fullName evidence="3">Sulfur reduction protein DsrE</fullName>
    </recommendedName>
</protein>
<accession>A0A7Y0L8V8</accession>
<proteinExistence type="predicted"/>
<gene>
    <name evidence="1" type="ORF">HIJ39_20225</name>
</gene>
<dbReference type="InterPro" id="IPR027396">
    <property type="entry name" value="DsrEFH-like"/>
</dbReference>
<organism evidence="1 2">
    <name type="scientific">Sulfobacillus harzensis</name>
    <dbReference type="NCBI Taxonomy" id="2729629"/>
    <lineage>
        <taxon>Bacteria</taxon>
        <taxon>Bacillati</taxon>
        <taxon>Bacillota</taxon>
        <taxon>Clostridia</taxon>
        <taxon>Eubacteriales</taxon>
        <taxon>Clostridiales Family XVII. Incertae Sedis</taxon>
        <taxon>Sulfobacillus</taxon>
    </lineage>
</organism>
<dbReference type="Gene3D" id="3.40.1260.10">
    <property type="entry name" value="DsrEFH-like"/>
    <property type="match status" value="1"/>
</dbReference>
<dbReference type="SUPFAM" id="SSF75169">
    <property type="entry name" value="DsrEFH-like"/>
    <property type="match status" value="1"/>
</dbReference>
<keyword evidence="2" id="KW-1185">Reference proteome</keyword>